<protein>
    <submittedName>
        <fullName evidence="2">Uncharacterized protein</fullName>
    </submittedName>
</protein>
<dbReference type="Proteomes" id="UP000247075">
    <property type="component" value="Segment"/>
</dbReference>
<proteinExistence type="predicted"/>
<keyword evidence="3" id="KW-1185">Reference proteome</keyword>
<accession>A0A2U8UNC4</accession>
<evidence type="ECO:0000256" key="1">
    <source>
        <dbReference type="SAM" id="MobiDB-lite"/>
    </source>
</evidence>
<dbReference type="RefSeq" id="YP_009838097.1">
    <property type="nucleotide sequence ID" value="NC_048706.1"/>
</dbReference>
<dbReference type="EMBL" id="MH155868">
    <property type="protein sequence ID" value="AWN05142.1"/>
    <property type="molecule type" value="Genomic_DNA"/>
</dbReference>
<dbReference type="KEGG" id="vg:55608324"/>
<organism evidence="2 3">
    <name type="scientific">Streptomyces phage FlowerPower</name>
    <dbReference type="NCBI Taxonomy" id="2182408"/>
    <lineage>
        <taxon>Viruses</taxon>
        <taxon>Duplodnaviria</taxon>
        <taxon>Heunggongvirae</taxon>
        <taxon>Uroviricota</taxon>
        <taxon>Caudoviricetes</taxon>
        <taxon>Beephvirinae</taxon>
        <taxon>Flowerpowervirus</taxon>
        <taxon>Flowerpowervirus flowerpower</taxon>
    </lineage>
</organism>
<feature type="region of interest" description="Disordered" evidence="1">
    <location>
        <begin position="84"/>
        <end position="121"/>
    </location>
</feature>
<feature type="compositionally biased region" description="Basic and acidic residues" evidence="1">
    <location>
        <begin position="99"/>
        <end position="113"/>
    </location>
</feature>
<evidence type="ECO:0000313" key="3">
    <source>
        <dbReference type="Proteomes" id="UP000247075"/>
    </source>
</evidence>
<name>A0A2U8UNC4_9CAUD</name>
<gene>
    <name evidence="2" type="primary">61</name>
    <name evidence="2" type="ORF">SEA_FLOWERPOWER_61</name>
</gene>
<evidence type="ECO:0000313" key="2">
    <source>
        <dbReference type="EMBL" id="AWN05142.1"/>
    </source>
</evidence>
<sequence>MEITYRIPSKKVPYGYLEFTCGPDDQLPDPQVLANGYAEYIRAYQAAEVAAFERPPVVVVAPVQKQAEKAVEDAVKILDEGLDGVTEVNENDPPAPWDKTSDETEATNEKPWDLDDSDWDI</sequence>
<reference evidence="2 3" key="1">
    <citation type="submission" date="2018-04" db="EMBL/GenBank/DDBJ databases">
        <authorList>
            <person name="Richter O.R."/>
            <person name="Sprando J."/>
            <person name="Abi J.R."/>
            <person name="Abidin Z.U."/>
            <person name="Aboumatar N."/>
            <person name="Aguilar F.A."/>
            <person name="Ahmed M."/>
            <person name="Aklilu M."/>
            <person name="Ali S.Z."/>
            <person name="Araia S."/>
            <person name="Asbury H."/>
            <person name="Atkinson A.N."/>
            <person name="Azam A.M."/>
            <person name="Bell J.L."/>
            <person name="Bhagat S."/>
            <person name="Bhatti J.A."/>
            <person name="Bhavsar J."/>
            <person name="Blocker D."/>
            <person name="Bonhomme B."/>
            <person name="Buker C.Y."/>
            <person name="Burnett T.D."/>
            <person name="Campbell R.L."/>
            <person name="Campbell S.M."/>
            <person name="Carinugan C.L."/>
            <person name="Chan P.R."/>
            <person name="Chen S."/>
            <person name="Dahne M."/>
            <person name="Dang V.Q."/>
            <person name="Ding J.R."/>
            <person name="Dunn G.L."/>
            <person name="Flores O.S."/>
            <person name="Frank D.N."/>
            <person name="Gonzalez N."/>
            <person name="Goryunova E."/>
            <person name="Hoang T."/>
            <person name="Hollenhorst D."/>
            <person name="Hora A.B."/>
            <person name="Hutchison A.S."/>
            <person name="Huynh A."/>
            <person name="Jani A."/>
            <person name="Jawed T."/>
            <person name="Jeffries M.J."/>
            <person name="Jian G.M."/>
            <person name="Joshi C."/>
            <person name="Kallab S."/>
            <person name="Kang L."/>
            <person name="Khan A."/>
            <person name="Klontz C.M."/>
            <person name="Koert M."/>
            <person name="Lagasca A."/>
            <person name="Lakhani A."/>
            <person name="Larsen A."/>
            <person name="Le A."/>
            <person name="Lee D.Y."/>
            <person name="Lembirik S."/>
            <person name="Lenus S."/>
            <person name="Lesniewski A.M."/>
            <person name="Lu W."/>
            <person name="Mamarakhimova Z."/>
            <person name="Mason S."/>
            <person name="Mathew L.K."/>
            <person name="Mattson C.L."/>
            <person name="Mian U.H."/>
            <person name="Morcos G.S."/>
            <person name="Muhler C.W."/>
            <person name="Naeem N.-U.-A."/>
            <person name="Namagiri S."/>
            <person name="Nassehi T."/>
            <person name="Nazarian M."/>
            <person name="Neal R.A."/>
            <person name="Negash K."/>
            <person name="Ngaleu B.J."/>
            <person name="Nguyen B.T."/>
            <person name="Nguyen K.V."/>
            <person name="Odili J.C."/>
            <person name="Ogletree A."/>
            <person name="Okojie E."/>
            <person name="Olajide T.E."/>
            <person name="Onwukwe C.S."/>
            <person name="Ozako O."/>
            <person name="Pakala M."/>
            <person name="Patel P."/>
            <person name="Patel H.J."/>
            <person name="Patel R."/>
            <person name="Paudel H."/>
            <person name="Pikounis A.J."/>
            <person name="Qazi M.A."/>
            <person name="Quiroz J.N."/>
            <person name="Ramachandran P.N."/>
            <person name="Rashford R.L."/>
            <person name="Rivera J."/>
            <person name="Romero F.D."/>
            <person name="Saba P.A."/>
            <person name="Sabu R.L."/>
            <person name="Saeed O.S."/>
            <person name="Saraf S."/>
            <person name="Scarano A.L."/>
            <person name="Sciandra C."/>
            <person name="Shakarov P."/>
            <person name="Sharma A."/>
            <person name="Singh K."/>
            <person name="Singh S."/>
            <person name="Spindler S.E."/>
            <person name="Szymanik K.H."/>
            <person name="Tahir M."/>
            <person name="Tchuinte L.U."/>
            <person name="Thakkar V."/>
            <person name="Tombo Z.B."/>
            <person name="Touma A."/>
            <person name="Tran J.N."/>
            <person name="Tran N."/>
            <person name="Truong D.H."/>
            <person name="Turner M.D."/>
            <person name="Vidmar M."/>
            <person name="Vuong K."/>
            <person name="Wilson B."/>
            <person name="Xie C.L."/>
            <person name="Yasinova A.G."/>
            <person name="Yu A.M."/>
            <person name="Zolnerowich N."/>
            <person name="Cortez R."/>
            <person name="Greis H.L."/>
            <person name="Lee M."/>
            <person name="Mantzavinos A."/>
            <person name="Mohamed I.R."/>
            <person name="Patel P."/>
            <person name="Puglisi K.M."/>
            <person name="Bhattacharya M."/>
            <person name="Correa-Mendez M."/>
            <person name="Fabian M."/>
            <person name="Reger N."/>
            <person name="Tran K."/>
            <person name="Erill I."/>
            <person name="Caruso S.M."/>
            <person name="Garlena R.A."/>
            <person name="Russell D.A."/>
            <person name="Pope W.H."/>
            <person name="Jacobs-Sera D."/>
            <person name="Hatfull G.F."/>
        </authorList>
    </citation>
    <scope>NUCLEOTIDE SEQUENCE [LARGE SCALE GENOMIC DNA]</scope>
</reference>
<dbReference type="GeneID" id="55608324"/>